<dbReference type="AlphaFoldDB" id="A0AAD7DI87"/>
<protein>
    <submittedName>
        <fullName evidence="1">Uncharacterized protein</fullName>
    </submittedName>
</protein>
<dbReference type="EMBL" id="JARKIB010000810">
    <property type="protein sequence ID" value="KAJ7691493.1"/>
    <property type="molecule type" value="Genomic_DNA"/>
</dbReference>
<sequence length="198" mass="22448">MSRSLPARPPSLSPAPSLAPTIWSYVGHDHVASLLWYLVKGYPFETRYTKDYIKAISKAGPIMQVAFRDLPSDSYPKRFRALWNRYSDLLDFLGEVPKSFGFLRLAEYTGGTTVTENFQLPPAPPPVFPENFDFSHRLPVTDDTPRIGTDQGEMSWILGLDVWLNHTLNTLQIKHLITSPLVYAFVGFQPKYYGCCNS</sequence>
<organism evidence="1 2">
    <name type="scientific">Mycena metata</name>
    <dbReference type="NCBI Taxonomy" id="1033252"/>
    <lineage>
        <taxon>Eukaryota</taxon>
        <taxon>Fungi</taxon>
        <taxon>Dikarya</taxon>
        <taxon>Basidiomycota</taxon>
        <taxon>Agaricomycotina</taxon>
        <taxon>Agaricomycetes</taxon>
        <taxon>Agaricomycetidae</taxon>
        <taxon>Agaricales</taxon>
        <taxon>Marasmiineae</taxon>
        <taxon>Mycenaceae</taxon>
        <taxon>Mycena</taxon>
    </lineage>
</organism>
<evidence type="ECO:0000313" key="1">
    <source>
        <dbReference type="EMBL" id="KAJ7691493.1"/>
    </source>
</evidence>
<accession>A0AAD7DI87</accession>
<comment type="caution">
    <text evidence="1">The sequence shown here is derived from an EMBL/GenBank/DDBJ whole genome shotgun (WGS) entry which is preliminary data.</text>
</comment>
<evidence type="ECO:0000313" key="2">
    <source>
        <dbReference type="Proteomes" id="UP001215598"/>
    </source>
</evidence>
<dbReference type="Proteomes" id="UP001215598">
    <property type="component" value="Unassembled WGS sequence"/>
</dbReference>
<reference evidence="1" key="1">
    <citation type="submission" date="2023-03" db="EMBL/GenBank/DDBJ databases">
        <title>Massive genome expansion in bonnet fungi (Mycena s.s.) driven by repeated elements and novel gene families across ecological guilds.</title>
        <authorList>
            <consortium name="Lawrence Berkeley National Laboratory"/>
            <person name="Harder C.B."/>
            <person name="Miyauchi S."/>
            <person name="Viragh M."/>
            <person name="Kuo A."/>
            <person name="Thoen E."/>
            <person name="Andreopoulos B."/>
            <person name="Lu D."/>
            <person name="Skrede I."/>
            <person name="Drula E."/>
            <person name="Henrissat B."/>
            <person name="Morin E."/>
            <person name="Kohler A."/>
            <person name="Barry K."/>
            <person name="LaButti K."/>
            <person name="Morin E."/>
            <person name="Salamov A."/>
            <person name="Lipzen A."/>
            <person name="Mereny Z."/>
            <person name="Hegedus B."/>
            <person name="Baldrian P."/>
            <person name="Stursova M."/>
            <person name="Weitz H."/>
            <person name="Taylor A."/>
            <person name="Grigoriev I.V."/>
            <person name="Nagy L.G."/>
            <person name="Martin F."/>
            <person name="Kauserud H."/>
        </authorList>
    </citation>
    <scope>NUCLEOTIDE SEQUENCE</scope>
    <source>
        <strain evidence="1">CBHHK182m</strain>
    </source>
</reference>
<keyword evidence="2" id="KW-1185">Reference proteome</keyword>
<name>A0AAD7DI87_9AGAR</name>
<gene>
    <name evidence="1" type="ORF">B0H16DRAFT_1855499</name>
</gene>
<proteinExistence type="predicted"/>